<proteinExistence type="predicted"/>
<protein>
    <submittedName>
        <fullName evidence="1">Uncharacterized protein</fullName>
    </submittedName>
</protein>
<evidence type="ECO:0000313" key="1">
    <source>
        <dbReference type="EMBL" id="SDE65169.1"/>
    </source>
</evidence>
<keyword evidence="2" id="KW-1185">Reference proteome</keyword>
<organism evidence="1 2">
    <name type="scientific">Mucilaginibacter pineti</name>
    <dbReference type="NCBI Taxonomy" id="1391627"/>
    <lineage>
        <taxon>Bacteria</taxon>
        <taxon>Pseudomonadati</taxon>
        <taxon>Bacteroidota</taxon>
        <taxon>Sphingobacteriia</taxon>
        <taxon>Sphingobacteriales</taxon>
        <taxon>Sphingobacteriaceae</taxon>
        <taxon>Mucilaginibacter</taxon>
    </lineage>
</organism>
<name>A0A1G7ENF5_9SPHI</name>
<accession>A0A1G7ENF5</accession>
<evidence type="ECO:0000313" key="2">
    <source>
        <dbReference type="Proteomes" id="UP000199072"/>
    </source>
</evidence>
<dbReference type="EMBL" id="FNAI01000008">
    <property type="protein sequence ID" value="SDE65169.1"/>
    <property type="molecule type" value="Genomic_DNA"/>
</dbReference>
<reference evidence="1 2" key="1">
    <citation type="submission" date="2016-10" db="EMBL/GenBank/DDBJ databases">
        <authorList>
            <person name="de Groot N.N."/>
        </authorList>
    </citation>
    <scope>NUCLEOTIDE SEQUENCE [LARGE SCALE GENOMIC DNA]</scope>
    <source>
        <strain evidence="1 2">47C3B</strain>
    </source>
</reference>
<sequence length="40" mass="4655">MSTTEHSSVVDTINKTISDLYKCMIIIEAKSLRFNKINYF</sequence>
<dbReference type="AlphaFoldDB" id="A0A1G7ENF5"/>
<gene>
    <name evidence="1" type="ORF">SAMN05216464_10898</name>
</gene>
<dbReference type="STRING" id="1391627.SAMN05216464_10898"/>
<dbReference type="Proteomes" id="UP000199072">
    <property type="component" value="Unassembled WGS sequence"/>
</dbReference>